<evidence type="ECO:0000256" key="1">
    <source>
        <dbReference type="SAM" id="MobiDB-lite"/>
    </source>
</evidence>
<dbReference type="RefSeq" id="WP_345408475.1">
    <property type="nucleotide sequence ID" value="NZ_BAABHG010000028.1"/>
</dbReference>
<feature type="compositionally biased region" description="Pro residues" evidence="1">
    <location>
        <begin position="107"/>
        <end position="116"/>
    </location>
</feature>
<dbReference type="PANTHER" id="PTHR43745">
    <property type="entry name" value="NITROREDUCTASE MJ1384-RELATED"/>
    <property type="match status" value="1"/>
</dbReference>
<proteinExistence type="predicted"/>
<dbReference type="InterPro" id="IPR052544">
    <property type="entry name" value="Bacteriocin_Proc_Enz"/>
</dbReference>
<evidence type="ECO:0000259" key="3">
    <source>
        <dbReference type="Pfam" id="PF22767"/>
    </source>
</evidence>
<comment type="caution">
    <text evidence="4">The sequence shown here is derived from an EMBL/GenBank/DDBJ whole genome shotgun (WGS) entry which is preliminary data.</text>
</comment>
<dbReference type="InterPro" id="IPR011991">
    <property type="entry name" value="ArsR-like_HTH"/>
</dbReference>
<dbReference type="CDD" id="cd02142">
    <property type="entry name" value="McbC_SagB-like_oxidoreductase"/>
    <property type="match status" value="1"/>
</dbReference>
<reference evidence="5" key="1">
    <citation type="journal article" date="2019" name="Int. J. Syst. Evol. Microbiol.">
        <title>The Global Catalogue of Microorganisms (GCM) 10K type strain sequencing project: providing services to taxonomists for standard genome sequencing and annotation.</title>
        <authorList>
            <consortium name="The Broad Institute Genomics Platform"/>
            <consortium name="The Broad Institute Genome Sequencing Center for Infectious Disease"/>
            <person name="Wu L."/>
            <person name="Ma J."/>
        </authorList>
    </citation>
    <scope>NUCLEOTIDE SEQUENCE [LARGE SCALE GENOMIC DNA]</scope>
    <source>
        <strain evidence="5">CGMCC 4.7643</strain>
    </source>
</reference>
<dbReference type="PANTHER" id="PTHR43745:SF2">
    <property type="entry name" value="NITROREDUCTASE MJ1384-RELATED"/>
    <property type="match status" value="1"/>
</dbReference>
<feature type="domain" description="Nitroreductase" evidence="2">
    <location>
        <begin position="271"/>
        <end position="458"/>
    </location>
</feature>
<dbReference type="Gene3D" id="3.40.109.10">
    <property type="entry name" value="NADH Oxidase"/>
    <property type="match status" value="1"/>
</dbReference>
<dbReference type="InterPro" id="IPR029479">
    <property type="entry name" value="Nitroreductase"/>
</dbReference>
<accession>A0ABW5GPM3</accession>
<sequence length="461" mass="49901">MTDSTDSTAAPAGFGERYALRGGVSSVRLSDGRTSLFCDRYAETLGVLGEADLAILTALSDRPYTPAELAEIAGPGAGWLLRALREGGWLVLTVTRDGTDLYRMQPLRPPPSPPPGDDGGEPRLSRFAVLRAGGTGMVAESPLAWCDVEVLDPAVLAEIGGYAGRAGGSAFPDELRARVRRDLRWAGLLVDAGAEEDLRSRQWSPHELWFHTRSTRDERAHLGEGFAGTHWAKGVHDPLPARPEPYPGPAVALPEPDTERMADPGLTAVLARRRSVREHDNERPLTAARLGEFLHRGVRVTGETELDGIGYARRPYPSGGGAHELELYPIVSTVDGVAPGMYHYDAHEHVLRPVSPIGAPPVRRLLRHVRRATGEPPTEPQVVFVVAARVGRVMWKYERMAYALTLKHVGVLYQTLYCVATAMELAPCGLGTAEPAAFAEASGRDPLIETMVGGFLLGTRR</sequence>
<dbReference type="Pfam" id="PF00881">
    <property type="entry name" value="Nitroreductase"/>
    <property type="match status" value="1"/>
</dbReference>
<dbReference type="InterPro" id="IPR020051">
    <property type="entry name" value="SagB-type_dehydrogenase"/>
</dbReference>
<dbReference type="NCBIfam" id="TIGR03605">
    <property type="entry name" value="antibiot_sagB"/>
    <property type="match status" value="1"/>
</dbReference>
<dbReference type="CDD" id="cd00090">
    <property type="entry name" value="HTH_ARSR"/>
    <property type="match status" value="1"/>
</dbReference>
<dbReference type="InterPro" id="IPR000415">
    <property type="entry name" value="Nitroreductase-like"/>
</dbReference>
<dbReference type="InterPro" id="IPR054488">
    <property type="entry name" value="ThcOx_dom2"/>
</dbReference>
<dbReference type="Proteomes" id="UP001597419">
    <property type="component" value="Unassembled WGS sequence"/>
</dbReference>
<dbReference type="SUPFAM" id="SSF55469">
    <property type="entry name" value="FMN-dependent nitroreductase-like"/>
    <property type="match status" value="1"/>
</dbReference>
<evidence type="ECO:0000313" key="5">
    <source>
        <dbReference type="Proteomes" id="UP001597419"/>
    </source>
</evidence>
<name>A0ABW5GPM3_9PSEU</name>
<dbReference type="Pfam" id="PF22767">
    <property type="entry name" value="ThcOx"/>
    <property type="match status" value="1"/>
</dbReference>
<evidence type="ECO:0000313" key="4">
    <source>
        <dbReference type="EMBL" id="MFD2462754.1"/>
    </source>
</evidence>
<keyword evidence="5" id="KW-1185">Reference proteome</keyword>
<dbReference type="EMBL" id="JBHUKU010000019">
    <property type="protein sequence ID" value="MFD2462754.1"/>
    <property type="molecule type" value="Genomic_DNA"/>
</dbReference>
<feature type="domain" description="Cyanobactin oxidase ThcOx second" evidence="3">
    <location>
        <begin position="123"/>
        <end position="217"/>
    </location>
</feature>
<organism evidence="4 5">
    <name type="scientific">Amycolatopsis samaneae</name>
    <dbReference type="NCBI Taxonomy" id="664691"/>
    <lineage>
        <taxon>Bacteria</taxon>
        <taxon>Bacillati</taxon>
        <taxon>Actinomycetota</taxon>
        <taxon>Actinomycetes</taxon>
        <taxon>Pseudonocardiales</taxon>
        <taxon>Pseudonocardiaceae</taxon>
        <taxon>Amycolatopsis</taxon>
    </lineage>
</organism>
<feature type="region of interest" description="Disordered" evidence="1">
    <location>
        <begin position="102"/>
        <end position="123"/>
    </location>
</feature>
<gene>
    <name evidence="4" type="ORF">ACFSYJ_29375</name>
</gene>
<protein>
    <submittedName>
        <fullName evidence="4">SagB family peptide dehydrogenase</fullName>
    </submittedName>
</protein>
<evidence type="ECO:0000259" key="2">
    <source>
        <dbReference type="Pfam" id="PF00881"/>
    </source>
</evidence>